<dbReference type="AlphaFoldDB" id="A0A0Q0XPD7"/>
<gene>
    <name evidence="1" type="ORF">AAY42_14295</name>
</gene>
<reference evidence="1 2" key="1">
    <citation type="submission" date="2015-04" db="EMBL/GenBank/DDBJ databases">
        <title>Complete genome of flavobacterium.</title>
        <authorList>
            <person name="Kwon Y.M."/>
            <person name="Kim S.-J."/>
        </authorList>
    </citation>
    <scope>NUCLEOTIDE SEQUENCE [LARGE SCALE GENOMIC DNA]</scope>
    <source>
        <strain evidence="1 2">DK169</strain>
    </source>
</reference>
<dbReference type="STRING" id="346185.AAY42_14295"/>
<keyword evidence="2" id="KW-1185">Reference proteome</keyword>
<name>A0A0Q0XPD7_9FLAO</name>
<dbReference type="OrthoDB" id="1436620at2"/>
<comment type="caution">
    <text evidence="1">The sequence shown here is derived from an EMBL/GenBank/DDBJ whole genome shotgun (WGS) entry which is preliminary data.</text>
</comment>
<evidence type="ECO:0000313" key="1">
    <source>
        <dbReference type="EMBL" id="KQC30930.1"/>
    </source>
</evidence>
<dbReference type="Pfam" id="PF10677">
    <property type="entry name" value="DUF2490"/>
    <property type="match status" value="1"/>
</dbReference>
<accession>A0A0Q0XPD7</accession>
<evidence type="ECO:0008006" key="3">
    <source>
        <dbReference type="Google" id="ProtNLM"/>
    </source>
</evidence>
<organism evidence="1 2">
    <name type="scientific">Flagellimonas eckloniae</name>
    <dbReference type="NCBI Taxonomy" id="346185"/>
    <lineage>
        <taxon>Bacteria</taxon>
        <taxon>Pseudomonadati</taxon>
        <taxon>Bacteroidota</taxon>
        <taxon>Flavobacteriia</taxon>
        <taxon>Flavobacteriales</taxon>
        <taxon>Flavobacteriaceae</taxon>
        <taxon>Flagellimonas</taxon>
    </lineage>
</organism>
<evidence type="ECO:0000313" key="2">
    <source>
        <dbReference type="Proteomes" id="UP000050827"/>
    </source>
</evidence>
<dbReference type="InterPro" id="IPR019619">
    <property type="entry name" value="DUF2490"/>
</dbReference>
<sequence length="229" mass="26732">MIMFCIRWVLFFICFLGLSSLKAQDNLTGFLQPQVAINYDVSNTYSHNFSLAHRGYFIKNGDSGYEARQIDLVHFSKFSLSDNQSLAFGVQYRFRNIFEDESDEIRLTQQFNFSKRPFVVRLGHRFRTEQRITKALTVHRFRYRFAVDFPLKGEVLNIGEPYFIGTFENLLSVAKSNSPEYDTRISGQVGWQLQEGLKLQTGIEYRMEDYASDFPQNVFFVLTSLQLSL</sequence>
<dbReference type="EMBL" id="LCTZ01000002">
    <property type="protein sequence ID" value="KQC30930.1"/>
    <property type="molecule type" value="Genomic_DNA"/>
</dbReference>
<protein>
    <recommendedName>
        <fullName evidence="3">DUF2490 domain-containing protein</fullName>
    </recommendedName>
</protein>
<dbReference type="Proteomes" id="UP000050827">
    <property type="component" value="Unassembled WGS sequence"/>
</dbReference>
<dbReference type="PATRIC" id="fig|1547436.3.peg.2953"/>
<proteinExistence type="predicted"/>